<sequence length="85" mass="9270">MSADTARSRRFDPLGQYRLGDGLSGASIDQETARRQRAHGHGSWRMSNSPDVAVLNTYVGLLAFAPPDFNELPATTTGTKDSRTF</sequence>
<feature type="region of interest" description="Disordered" evidence="1">
    <location>
        <begin position="1"/>
        <end position="46"/>
    </location>
</feature>
<comment type="caution">
    <text evidence="2">The sequence shown here is derived from an EMBL/GenBank/DDBJ whole genome shotgun (WGS) entry which is preliminary data.</text>
</comment>
<reference evidence="3" key="1">
    <citation type="submission" date="2020-12" db="EMBL/GenBank/DDBJ databases">
        <title>Hymenobacter sp.</title>
        <authorList>
            <person name="Kim M.K."/>
        </authorList>
    </citation>
    <scope>NUCLEOTIDE SEQUENCE [LARGE SCALE GENOMIC DNA]</scope>
    <source>
        <strain evidence="3">BT553</strain>
    </source>
</reference>
<dbReference type="Proteomes" id="UP000640426">
    <property type="component" value="Unassembled WGS sequence"/>
</dbReference>
<keyword evidence="3" id="KW-1185">Reference proteome</keyword>
<gene>
    <name evidence="2" type="ORF">JAO74_08405</name>
</gene>
<dbReference type="RefSeq" id="WP_199036977.1">
    <property type="nucleotide sequence ID" value="NZ_JAELXS010000004.1"/>
</dbReference>
<protein>
    <submittedName>
        <fullName evidence="2">Uncharacterized protein</fullName>
    </submittedName>
</protein>
<evidence type="ECO:0000256" key="1">
    <source>
        <dbReference type="SAM" id="MobiDB-lite"/>
    </source>
</evidence>
<proteinExistence type="predicted"/>
<accession>A0ABS0XP43</accession>
<dbReference type="EMBL" id="JAELXS010000004">
    <property type="protein sequence ID" value="MBJ6121811.1"/>
    <property type="molecule type" value="Genomic_DNA"/>
</dbReference>
<evidence type="ECO:0000313" key="3">
    <source>
        <dbReference type="Proteomes" id="UP000640426"/>
    </source>
</evidence>
<name>A0ABS0XP43_9SPHN</name>
<organism evidence="2 3">
    <name type="scientific">Sphingomonas mollis</name>
    <dbReference type="NCBI Taxonomy" id="2795726"/>
    <lineage>
        <taxon>Bacteria</taxon>
        <taxon>Pseudomonadati</taxon>
        <taxon>Pseudomonadota</taxon>
        <taxon>Alphaproteobacteria</taxon>
        <taxon>Sphingomonadales</taxon>
        <taxon>Sphingomonadaceae</taxon>
        <taxon>Sphingomonas</taxon>
    </lineage>
</organism>
<feature type="compositionally biased region" description="Basic and acidic residues" evidence="1">
    <location>
        <begin position="1"/>
        <end position="12"/>
    </location>
</feature>
<evidence type="ECO:0000313" key="2">
    <source>
        <dbReference type="EMBL" id="MBJ6121811.1"/>
    </source>
</evidence>